<feature type="region of interest" description="Disordered" evidence="1">
    <location>
        <begin position="79"/>
        <end position="119"/>
    </location>
</feature>
<dbReference type="SUPFAM" id="SSF52047">
    <property type="entry name" value="RNI-like"/>
    <property type="match status" value="1"/>
</dbReference>
<dbReference type="Gene3D" id="1.20.1280.50">
    <property type="match status" value="1"/>
</dbReference>
<evidence type="ECO:0000259" key="2">
    <source>
        <dbReference type="PROSITE" id="PS50181"/>
    </source>
</evidence>
<dbReference type="PANTHER" id="PTHR16008">
    <property type="entry name" value="F-BOX ONLY PROTEIN 4"/>
    <property type="match status" value="1"/>
</dbReference>
<dbReference type="InterPro" id="IPR001810">
    <property type="entry name" value="F-box_dom"/>
</dbReference>
<feature type="compositionally biased region" description="Low complexity" evidence="1">
    <location>
        <begin position="86"/>
        <end position="114"/>
    </location>
</feature>
<feature type="domain" description="F-box" evidence="2">
    <location>
        <begin position="124"/>
        <end position="170"/>
    </location>
</feature>
<keyword evidence="4" id="KW-1185">Reference proteome</keyword>
<dbReference type="GeneTree" id="ENSGT00390000013269"/>
<dbReference type="Gene3D" id="3.80.10.10">
    <property type="entry name" value="Ribonuclease Inhibitor"/>
    <property type="match status" value="1"/>
</dbReference>
<name>A0A8C5N238_9ANUR</name>
<sequence length="473" mass="54865">MMALCGQSHFRVPYYGGTFYWHAAFLFSLNFINKYHAELCTRWKPGRRTQSANIQEKKTLSDSVTHSALQHVKRPIMHRERKLHRSASPDATDTSSDSAVSRSDAASSPDESPSIKTRSKTQKHFPFSLLPVDCQLHVFSFLSEVEKCSAALVCSDWSRLMRTPRLWRVADFMRLGAFVSGMDGVLASFQEFERWKEWVHQYAYHLVSRRASLLVLRASFDLGDQRTKWADFLLQFLDSVHCGELRELELNWTLTHLEPLDLYPPESMAQICMAKTDQFNSFQALFTQLTRTSPKLRRMKLPFDWSAHSVSLLTRFQHLNVLELNYFWVFKGVRPETMQELTRSLPKLKTLVLQILVPVKDLGISYPLESKSLEFLDVSQSRGLVFSHLDLPALRELRVKKTIRGIILNRRTRVALQTRWSCLYDLLKSGTPKLQVFNSHWLLPGWATQTYLELSEVLLQSCYCIQHTDTWLL</sequence>
<dbReference type="AlphaFoldDB" id="A0A8C5N238"/>
<dbReference type="PANTHER" id="PTHR16008:SF6">
    <property type="entry name" value="SI:DKEY-12E7.1"/>
    <property type="match status" value="1"/>
</dbReference>
<proteinExistence type="predicted"/>
<accession>A0A8C5N238</accession>
<dbReference type="InterPro" id="IPR036047">
    <property type="entry name" value="F-box-like_dom_sf"/>
</dbReference>
<dbReference type="Ensembl" id="ENSLLET00000021872.1">
    <property type="protein sequence ID" value="ENSLLEP00000021055.1"/>
    <property type="gene ID" value="ENSLLEG00000013331.1"/>
</dbReference>
<reference evidence="3" key="2">
    <citation type="submission" date="2025-09" db="UniProtKB">
        <authorList>
            <consortium name="Ensembl"/>
        </authorList>
    </citation>
    <scope>IDENTIFICATION</scope>
</reference>
<dbReference type="GO" id="GO:0031146">
    <property type="term" value="P:SCF-dependent proteasomal ubiquitin-dependent protein catabolic process"/>
    <property type="evidence" value="ECO:0007669"/>
    <property type="project" value="InterPro"/>
</dbReference>
<evidence type="ECO:0000313" key="3">
    <source>
        <dbReference type="Ensembl" id="ENSLLEP00000021055.1"/>
    </source>
</evidence>
<dbReference type="CDD" id="cd22138">
    <property type="entry name" value="F-box_unchar"/>
    <property type="match status" value="1"/>
</dbReference>
<dbReference type="GO" id="GO:0019005">
    <property type="term" value="C:SCF ubiquitin ligase complex"/>
    <property type="evidence" value="ECO:0007669"/>
    <property type="project" value="TreeGrafter"/>
</dbReference>
<reference evidence="3" key="1">
    <citation type="submission" date="2025-08" db="UniProtKB">
        <authorList>
            <consortium name="Ensembl"/>
        </authorList>
    </citation>
    <scope>IDENTIFICATION</scope>
</reference>
<dbReference type="InterPro" id="IPR039588">
    <property type="entry name" value="FBXO4"/>
</dbReference>
<dbReference type="Pfam" id="PF12937">
    <property type="entry name" value="F-box-like"/>
    <property type="match status" value="1"/>
</dbReference>
<evidence type="ECO:0000256" key="1">
    <source>
        <dbReference type="SAM" id="MobiDB-lite"/>
    </source>
</evidence>
<dbReference type="PROSITE" id="PS50181">
    <property type="entry name" value="FBOX"/>
    <property type="match status" value="1"/>
</dbReference>
<protein>
    <recommendedName>
        <fullName evidence="2">F-box domain-containing protein</fullName>
    </recommendedName>
</protein>
<dbReference type="Proteomes" id="UP000694569">
    <property type="component" value="Unplaced"/>
</dbReference>
<dbReference type="OrthoDB" id="10024886at2759"/>
<evidence type="ECO:0000313" key="4">
    <source>
        <dbReference type="Proteomes" id="UP000694569"/>
    </source>
</evidence>
<dbReference type="GO" id="GO:0000209">
    <property type="term" value="P:protein polyubiquitination"/>
    <property type="evidence" value="ECO:0007669"/>
    <property type="project" value="TreeGrafter"/>
</dbReference>
<dbReference type="InterPro" id="IPR032675">
    <property type="entry name" value="LRR_dom_sf"/>
</dbReference>
<dbReference type="SUPFAM" id="SSF81383">
    <property type="entry name" value="F-box domain"/>
    <property type="match status" value="1"/>
</dbReference>
<organism evidence="3 4">
    <name type="scientific">Leptobrachium leishanense</name>
    <name type="common">Leishan spiny toad</name>
    <dbReference type="NCBI Taxonomy" id="445787"/>
    <lineage>
        <taxon>Eukaryota</taxon>
        <taxon>Metazoa</taxon>
        <taxon>Chordata</taxon>
        <taxon>Craniata</taxon>
        <taxon>Vertebrata</taxon>
        <taxon>Euteleostomi</taxon>
        <taxon>Amphibia</taxon>
        <taxon>Batrachia</taxon>
        <taxon>Anura</taxon>
        <taxon>Pelobatoidea</taxon>
        <taxon>Megophryidae</taxon>
        <taxon>Leptobrachium</taxon>
    </lineage>
</organism>